<evidence type="ECO:0000256" key="1">
    <source>
        <dbReference type="ARBA" id="ARBA00010638"/>
    </source>
</evidence>
<comment type="cofactor">
    <cofactor evidence="4">
        <name>Mg(2+)</name>
        <dbReference type="ChEBI" id="CHEBI:18420"/>
    </cofactor>
</comment>
<evidence type="ECO:0000256" key="4">
    <source>
        <dbReference type="RuleBase" id="RU361279"/>
    </source>
</evidence>
<dbReference type="NCBIfam" id="TIGR02727">
    <property type="entry name" value="MTHFS_bact"/>
    <property type="match status" value="1"/>
</dbReference>
<evidence type="ECO:0000256" key="3">
    <source>
        <dbReference type="ARBA" id="ARBA00022840"/>
    </source>
</evidence>
<protein>
    <recommendedName>
        <fullName evidence="4">5-formyltetrahydrofolate cyclo-ligase</fullName>
        <ecNumber evidence="4">6.3.3.2</ecNumber>
    </recommendedName>
</protein>
<proteinExistence type="inferred from homology"/>
<comment type="catalytic activity">
    <reaction evidence="4">
        <text>(6S)-5-formyl-5,6,7,8-tetrahydrofolate + ATP = (6R)-5,10-methenyltetrahydrofolate + ADP + phosphate</text>
        <dbReference type="Rhea" id="RHEA:10488"/>
        <dbReference type="ChEBI" id="CHEBI:30616"/>
        <dbReference type="ChEBI" id="CHEBI:43474"/>
        <dbReference type="ChEBI" id="CHEBI:57455"/>
        <dbReference type="ChEBI" id="CHEBI:57457"/>
        <dbReference type="ChEBI" id="CHEBI:456216"/>
        <dbReference type="EC" id="6.3.3.2"/>
    </reaction>
</comment>
<dbReference type="EMBL" id="JBHUFL010000001">
    <property type="protein sequence ID" value="MFD1833495.1"/>
    <property type="molecule type" value="Genomic_DNA"/>
</dbReference>
<dbReference type="PANTHER" id="PTHR23407:SF1">
    <property type="entry name" value="5-FORMYLTETRAHYDROFOLATE CYCLO-LIGASE"/>
    <property type="match status" value="1"/>
</dbReference>
<dbReference type="PANTHER" id="PTHR23407">
    <property type="entry name" value="ATPASE INHIBITOR/5-FORMYLTETRAHYDROFOLATE CYCLO-LIGASE"/>
    <property type="match status" value="1"/>
</dbReference>
<dbReference type="InterPro" id="IPR037171">
    <property type="entry name" value="NagB/RpiA_transferase-like"/>
</dbReference>
<dbReference type="EC" id="6.3.3.2" evidence="4"/>
<keyword evidence="7" id="KW-1185">Reference proteome</keyword>
<dbReference type="InterPro" id="IPR024185">
    <property type="entry name" value="FTHF_cligase-like_sf"/>
</dbReference>
<comment type="similarity">
    <text evidence="1 4">Belongs to the 5-formyltetrahydrofolate cyclo-ligase family.</text>
</comment>
<reference evidence="7" key="1">
    <citation type="journal article" date="2019" name="Int. J. Syst. Evol. Microbiol.">
        <title>The Global Catalogue of Microorganisms (GCM) 10K type strain sequencing project: providing services to taxonomists for standard genome sequencing and annotation.</title>
        <authorList>
            <consortium name="The Broad Institute Genomics Platform"/>
            <consortium name="The Broad Institute Genome Sequencing Center for Infectious Disease"/>
            <person name="Wu L."/>
            <person name="Ma J."/>
        </authorList>
    </citation>
    <scope>NUCLEOTIDE SEQUENCE [LARGE SCALE GENOMIC DNA]</scope>
    <source>
        <strain evidence="7">JCM 11650</strain>
    </source>
</reference>
<keyword evidence="2 4" id="KW-0547">Nucleotide-binding</keyword>
<dbReference type="Proteomes" id="UP001597280">
    <property type="component" value="Unassembled WGS sequence"/>
</dbReference>
<keyword evidence="3 4" id="KW-0067">ATP-binding</keyword>
<dbReference type="RefSeq" id="WP_343903255.1">
    <property type="nucleotide sequence ID" value="NZ_BAAAIS010000001.1"/>
</dbReference>
<feature type="region of interest" description="Disordered" evidence="5">
    <location>
        <begin position="1"/>
        <end position="28"/>
    </location>
</feature>
<comment type="caution">
    <text evidence="6">The sequence shown here is derived from an EMBL/GenBank/DDBJ whole genome shotgun (WGS) entry which is preliminary data.</text>
</comment>
<evidence type="ECO:0000256" key="2">
    <source>
        <dbReference type="ARBA" id="ARBA00022741"/>
    </source>
</evidence>
<sequence length="232" mass="24030">MVDDSGTGDPAHGAESGEDAPQEVKRRLRRALRGARRARYAGDAGARRREEEASRILAAASGIVADVAEEVARADRDPVLVACFRPLPTEADVMPLARALAEAGAGILFPVATGGEELDWVLWDEDETAFAPSPADGFGAEPTGDRLGAGALATTHLVLAPALAVDRSGTRLGHGGGYYDRALAPARVRVVAVVHPTEVLAAGALPREGFDRPVAEVLTAEGLERVGDGTGA</sequence>
<evidence type="ECO:0000313" key="7">
    <source>
        <dbReference type="Proteomes" id="UP001597280"/>
    </source>
</evidence>
<dbReference type="InterPro" id="IPR002698">
    <property type="entry name" value="FTHF_cligase"/>
</dbReference>
<dbReference type="GO" id="GO:0030272">
    <property type="term" value="F:5-formyltetrahydrofolate cyclo-ligase activity"/>
    <property type="evidence" value="ECO:0007669"/>
    <property type="project" value="UniProtKB-EC"/>
</dbReference>
<dbReference type="Gene3D" id="3.40.50.10420">
    <property type="entry name" value="NagB/RpiA/CoA transferase-like"/>
    <property type="match status" value="1"/>
</dbReference>
<gene>
    <name evidence="6" type="ORF">ACFSDA_00285</name>
</gene>
<evidence type="ECO:0000256" key="5">
    <source>
        <dbReference type="SAM" id="MobiDB-lite"/>
    </source>
</evidence>
<organism evidence="6 7">
    <name type="scientific">Brachybacterium rhamnosum</name>
    <dbReference type="NCBI Taxonomy" id="173361"/>
    <lineage>
        <taxon>Bacteria</taxon>
        <taxon>Bacillati</taxon>
        <taxon>Actinomycetota</taxon>
        <taxon>Actinomycetes</taxon>
        <taxon>Micrococcales</taxon>
        <taxon>Dermabacteraceae</taxon>
        <taxon>Brachybacterium</taxon>
    </lineage>
</organism>
<dbReference type="SUPFAM" id="SSF100950">
    <property type="entry name" value="NagB/RpiA/CoA transferase-like"/>
    <property type="match status" value="1"/>
</dbReference>
<keyword evidence="6" id="KW-0436">Ligase</keyword>
<name>A0ABW4PTP8_9MICO</name>
<keyword evidence="4" id="KW-0460">Magnesium</keyword>
<dbReference type="Pfam" id="PF01812">
    <property type="entry name" value="5-FTHF_cyc-lig"/>
    <property type="match status" value="1"/>
</dbReference>
<evidence type="ECO:0000313" key="6">
    <source>
        <dbReference type="EMBL" id="MFD1833495.1"/>
    </source>
</evidence>
<accession>A0ABW4PTP8</accession>
<keyword evidence="4" id="KW-0479">Metal-binding</keyword>